<gene>
    <name evidence="2" type="ORF">BEMITA_LOCUS8640</name>
</gene>
<name>A0A9P0AE54_BEMTA</name>
<dbReference type="EMBL" id="OU963866">
    <property type="protein sequence ID" value="CAH0389857.1"/>
    <property type="molecule type" value="Genomic_DNA"/>
</dbReference>
<feature type="compositionally biased region" description="Acidic residues" evidence="1">
    <location>
        <begin position="693"/>
        <end position="744"/>
    </location>
</feature>
<dbReference type="Proteomes" id="UP001152759">
    <property type="component" value="Chromosome 5"/>
</dbReference>
<accession>A0A9P0AE54</accession>
<feature type="region of interest" description="Disordered" evidence="1">
    <location>
        <begin position="690"/>
        <end position="744"/>
    </location>
</feature>
<evidence type="ECO:0000313" key="3">
    <source>
        <dbReference type="Proteomes" id="UP001152759"/>
    </source>
</evidence>
<organism evidence="2 3">
    <name type="scientific">Bemisia tabaci</name>
    <name type="common">Sweetpotato whitefly</name>
    <name type="synonym">Aleurodes tabaci</name>
    <dbReference type="NCBI Taxonomy" id="7038"/>
    <lineage>
        <taxon>Eukaryota</taxon>
        <taxon>Metazoa</taxon>
        <taxon>Ecdysozoa</taxon>
        <taxon>Arthropoda</taxon>
        <taxon>Hexapoda</taxon>
        <taxon>Insecta</taxon>
        <taxon>Pterygota</taxon>
        <taxon>Neoptera</taxon>
        <taxon>Paraneoptera</taxon>
        <taxon>Hemiptera</taxon>
        <taxon>Sternorrhyncha</taxon>
        <taxon>Aleyrodoidea</taxon>
        <taxon>Aleyrodidae</taxon>
        <taxon>Aleyrodinae</taxon>
        <taxon>Bemisia</taxon>
    </lineage>
</organism>
<evidence type="ECO:0000256" key="1">
    <source>
        <dbReference type="SAM" id="MobiDB-lite"/>
    </source>
</evidence>
<dbReference type="AlphaFoldDB" id="A0A9P0AE54"/>
<protein>
    <submittedName>
        <fullName evidence="2">Uncharacterized protein</fullName>
    </submittedName>
</protein>
<reference evidence="2" key="1">
    <citation type="submission" date="2021-12" db="EMBL/GenBank/DDBJ databases">
        <authorList>
            <person name="King R."/>
        </authorList>
    </citation>
    <scope>NUCLEOTIDE SEQUENCE</scope>
</reference>
<proteinExistence type="predicted"/>
<sequence>MKKERLSFSTSTQNHAVVSVTREELFQEAKKVGLTSTSISRLMDLLKAFVLRNIPAAIISEDGEKKLYALIMMFRQKWKECHRCEERLRKLHGDWLCKVVFPLSEDPSLNTHPSTSRASKDFESCSIKVQQRKVHDLVTSHSSSQLGVAYTTALWKEGERSKSQVVKAISATPEKVVDLKNVVLGRKNEEPVPLLPSEALAFMIKNNFTKSQYVNTRKESKLRKADIFPPYNYVLEEKKKCMPGNDAIKITEISGEISLQALLDITTNRLLEAEWTKYESSLINHRTDNPHTLHFLWKYGFDGSSNQSEYNQKFSEEFKDSSDKNLFVICAVPLILRAANGQPGGIFWQNPKPASPQYCRPIKFIFKKEEDDFVLDQLASLESEIANLVPTKVIKDGVNIEVSYTLKLTMLDTKMCNCLSGTKSASTCYLCGILPSKANDLKLAFSKTPRTDLYCLGLSTLHAWIKIFELLLHIAYRLKLKKWRIIIPAEKVIKNEEKKRIQREFKEIGLIVDQPKQGGGNSNCGNTARRFFKNPPVSSKITQIVPGLIHRFHLILAVLASGYAIKYDVFKEYSKETAEFYVEIYPWYPMSPTAHKVLIHGAEIVKSMELPIGQYTEEALEAQNKVYRLFRKCFSRKRSREATNIDILCRMMCSSDPVILKSHVIKKATKLPRAALDLLEPNPCFDHLKLEEDKEEDEEEKVEEEGKSDDDEDEEMDEDIDEEIDEWIDEEMDEESDENMDMED</sequence>
<keyword evidence="3" id="KW-1185">Reference proteome</keyword>
<evidence type="ECO:0000313" key="2">
    <source>
        <dbReference type="EMBL" id="CAH0389857.1"/>
    </source>
</evidence>